<dbReference type="InterPro" id="IPR052181">
    <property type="entry name" value="5hmC_binding"/>
</dbReference>
<accession>A0A7W9L2D8</accession>
<dbReference type="RefSeq" id="WP_183856352.1">
    <property type="nucleotide sequence ID" value="NZ_JACHOO010000005.1"/>
</dbReference>
<dbReference type="InterPro" id="IPR015947">
    <property type="entry name" value="PUA-like_sf"/>
</dbReference>
<evidence type="ECO:0000313" key="3">
    <source>
        <dbReference type="Proteomes" id="UP000523821"/>
    </source>
</evidence>
<organism evidence="2 3">
    <name type="scientific">Prosthecomicrobium pneumaticum</name>
    <dbReference type="NCBI Taxonomy" id="81895"/>
    <lineage>
        <taxon>Bacteria</taxon>
        <taxon>Pseudomonadati</taxon>
        <taxon>Pseudomonadota</taxon>
        <taxon>Alphaproteobacteria</taxon>
        <taxon>Hyphomicrobiales</taxon>
        <taxon>Kaistiaceae</taxon>
        <taxon>Prosthecomicrobium</taxon>
    </lineage>
</organism>
<dbReference type="Pfam" id="PF01878">
    <property type="entry name" value="EVE"/>
    <property type="match status" value="1"/>
</dbReference>
<proteinExistence type="predicted"/>
<dbReference type="SUPFAM" id="SSF88697">
    <property type="entry name" value="PUA domain-like"/>
    <property type="match status" value="1"/>
</dbReference>
<protein>
    <submittedName>
        <fullName evidence="2">Putative RNA-binding protein with PUA-like domain</fullName>
    </submittedName>
</protein>
<evidence type="ECO:0000259" key="1">
    <source>
        <dbReference type="Pfam" id="PF01878"/>
    </source>
</evidence>
<dbReference type="PANTHER" id="PTHR14087">
    <property type="entry name" value="THYMOCYTE NUCLEAR PROTEIN 1"/>
    <property type="match status" value="1"/>
</dbReference>
<dbReference type="InterPro" id="IPR002740">
    <property type="entry name" value="EVE_domain"/>
</dbReference>
<dbReference type="EMBL" id="JACHOO010000005">
    <property type="protein sequence ID" value="MBB5753470.1"/>
    <property type="molecule type" value="Genomic_DNA"/>
</dbReference>
<dbReference type="AlphaFoldDB" id="A0A7W9L2D8"/>
<keyword evidence="3" id="KW-1185">Reference proteome</keyword>
<reference evidence="2 3" key="1">
    <citation type="submission" date="2020-08" db="EMBL/GenBank/DDBJ databases">
        <title>Genomic Encyclopedia of Type Strains, Phase IV (KMG-IV): sequencing the most valuable type-strain genomes for metagenomic binning, comparative biology and taxonomic classification.</title>
        <authorList>
            <person name="Goeker M."/>
        </authorList>
    </citation>
    <scope>NUCLEOTIDE SEQUENCE [LARGE SCALE GENOMIC DNA]</scope>
    <source>
        <strain evidence="2 3">DSM 16268</strain>
    </source>
</reference>
<dbReference type="Proteomes" id="UP000523821">
    <property type="component" value="Unassembled WGS sequence"/>
</dbReference>
<dbReference type="InterPro" id="IPR047197">
    <property type="entry name" value="THYN1-like_EVE"/>
</dbReference>
<dbReference type="Gene3D" id="3.10.590.10">
    <property type="entry name" value="ph1033 like domains"/>
    <property type="match status" value="1"/>
</dbReference>
<name>A0A7W9L2D8_9HYPH</name>
<feature type="domain" description="EVE" evidence="1">
    <location>
        <begin position="2"/>
        <end position="134"/>
    </location>
</feature>
<dbReference type="CDD" id="cd21133">
    <property type="entry name" value="EVE"/>
    <property type="match status" value="1"/>
</dbReference>
<gene>
    <name evidence="2" type="ORF">GGQ63_002540</name>
</gene>
<sequence length="139" mass="15052">MAHWLFKSEPDSFSFDDLVGKGEAGQEWDGVRNYQARNNMRAMKVGERGFFYHSNEGKAVVGIVEVIAAAHPDSTDTTGQWECVDLKAVMPVERPVTLAAAKAEPRLAGMALTGNSRLSVQPVTDAEWAVVCEMAGVAP</sequence>
<dbReference type="PANTHER" id="PTHR14087:SF7">
    <property type="entry name" value="THYMOCYTE NUCLEAR PROTEIN 1"/>
    <property type="match status" value="1"/>
</dbReference>
<evidence type="ECO:0000313" key="2">
    <source>
        <dbReference type="EMBL" id="MBB5753470.1"/>
    </source>
</evidence>
<comment type="caution">
    <text evidence="2">The sequence shown here is derived from an EMBL/GenBank/DDBJ whole genome shotgun (WGS) entry which is preliminary data.</text>
</comment>